<gene>
    <name evidence="2" type="ORF">GCM10007898_22810</name>
</gene>
<dbReference type="Pfam" id="PF02627">
    <property type="entry name" value="CMD"/>
    <property type="match status" value="1"/>
</dbReference>
<dbReference type="InterPro" id="IPR029032">
    <property type="entry name" value="AhpD-like"/>
</dbReference>
<dbReference type="InterPro" id="IPR003779">
    <property type="entry name" value="CMD-like"/>
</dbReference>
<dbReference type="NCBIfam" id="TIGR00778">
    <property type="entry name" value="ahpD_dom"/>
    <property type="match status" value="1"/>
</dbReference>
<dbReference type="PANTHER" id="PTHR34846">
    <property type="entry name" value="4-CARBOXYMUCONOLACTONE DECARBOXYLASE FAMILY PROTEIN (AFU_ORTHOLOGUE AFUA_6G11590)"/>
    <property type="match status" value="1"/>
</dbReference>
<name>A0ABQ5XBZ7_9GAMM</name>
<dbReference type="SUPFAM" id="SSF69118">
    <property type="entry name" value="AhpD-like"/>
    <property type="match status" value="1"/>
</dbReference>
<evidence type="ECO:0000259" key="1">
    <source>
        <dbReference type="Pfam" id="PF02627"/>
    </source>
</evidence>
<protein>
    <submittedName>
        <fullName evidence="2">Alkyl hydroperoxide reductase AhpD</fullName>
    </submittedName>
</protein>
<evidence type="ECO:0000313" key="2">
    <source>
        <dbReference type="EMBL" id="GLQ88711.1"/>
    </source>
</evidence>
<sequence>MQRFSYDTYPEAMKPLFAMWKHVEHSGLEKNLMHLVMMRASQLNGCTYCMDMHSKEARAEGESEQRLYLLQAWREAPVYSERERAALAWCEVVTRLDPAHGVPDDIYEQARAQFSEKELMDLNLLVITINSWNRIAIPSKKAPDYQVPTRKVA</sequence>
<evidence type="ECO:0000313" key="3">
    <source>
        <dbReference type="Proteomes" id="UP001156627"/>
    </source>
</evidence>
<dbReference type="RefSeq" id="WP_284332152.1">
    <property type="nucleotide sequence ID" value="NZ_BSOA01000020.1"/>
</dbReference>
<accession>A0ABQ5XBZ7</accession>
<keyword evidence="3" id="KW-1185">Reference proteome</keyword>
<comment type="caution">
    <text evidence="2">The sequence shown here is derived from an EMBL/GenBank/DDBJ whole genome shotgun (WGS) entry which is preliminary data.</text>
</comment>
<proteinExistence type="predicted"/>
<dbReference type="Proteomes" id="UP001156627">
    <property type="component" value="Unassembled WGS sequence"/>
</dbReference>
<organism evidence="2 3">
    <name type="scientific">Dyella flagellata</name>
    <dbReference type="NCBI Taxonomy" id="1867833"/>
    <lineage>
        <taxon>Bacteria</taxon>
        <taxon>Pseudomonadati</taxon>
        <taxon>Pseudomonadota</taxon>
        <taxon>Gammaproteobacteria</taxon>
        <taxon>Lysobacterales</taxon>
        <taxon>Rhodanobacteraceae</taxon>
        <taxon>Dyella</taxon>
    </lineage>
</organism>
<dbReference type="PANTHER" id="PTHR34846:SF10">
    <property type="entry name" value="CYTOPLASMIC PROTEIN"/>
    <property type="match status" value="1"/>
</dbReference>
<dbReference type="InterPro" id="IPR004675">
    <property type="entry name" value="AhpD_core"/>
</dbReference>
<dbReference type="EMBL" id="BSOA01000020">
    <property type="protein sequence ID" value="GLQ88711.1"/>
    <property type="molecule type" value="Genomic_DNA"/>
</dbReference>
<reference evidence="3" key="1">
    <citation type="journal article" date="2019" name="Int. J. Syst. Evol. Microbiol.">
        <title>The Global Catalogue of Microorganisms (GCM) 10K type strain sequencing project: providing services to taxonomists for standard genome sequencing and annotation.</title>
        <authorList>
            <consortium name="The Broad Institute Genomics Platform"/>
            <consortium name="The Broad Institute Genome Sequencing Center for Infectious Disease"/>
            <person name="Wu L."/>
            <person name="Ma J."/>
        </authorList>
    </citation>
    <scope>NUCLEOTIDE SEQUENCE [LARGE SCALE GENOMIC DNA]</scope>
    <source>
        <strain evidence="3">NBRC 111981</strain>
    </source>
</reference>
<feature type="domain" description="Carboxymuconolactone decarboxylase-like" evidence="1">
    <location>
        <begin position="10"/>
        <end position="90"/>
    </location>
</feature>
<dbReference type="Gene3D" id="1.20.1290.10">
    <property type="entry name" value="AhpD-like"/>
    <property type="match status" value="1"/>
</dbReference>